<evidence type="ECO:0000313" key="3">
    <source>
        <dbReference type="EMBL" id="NEM90866.1"/>
    </source>
</evidence>
<proteinExistence type="predicted"/>
<name>A0A7C9PMJ1_9MICO</name>
<keyword evidence="4" id="KW-1185">Reference proteome</keyword>
<feature type="compositionally biased region" description="Basic and acidic residues" evidence="1">
    <location>
        <begin position="7"/>
        <end position="16"/>
    </location>
</feature>
<dbReference type="Proteomes" id="UP000479756">
    <property type="component" value="Unassembled WGS sequence"/>
</dbReference>
<dbReference type="AlphaFoldDB" id="A0A7C9PMJ1"/>
<evidence type="ECO:0000256" key="2">
    <source>
        <dbReference type="SAM" id="Phobius"/>
    </source>
</evidence>
<feature type="transmembrane region" description="Helical" evidence="2">
    <location>
        <begin position="37"/>
        <end position="57"/>
    </location>
</feature>
<dbReference type="RefSeq" id="WP_163472470.1">
    <property type="nucleotide sequence ID" value="NZ_JAAGWZ010000001.1"/>
</dbReference>
<feature type="region of interest" description="Disordered" evidence="1">
    <location>
        <begin position="1"/>
        <end position="21"/>
    </location>
</feature>
<organism evidence="3 4">
    <name type="scientific">Galbitalea soli</name>
    <dbReference type="NCBI Taxonomy" id="1268042"/>
    <lineage>
        <taxon>Bacteria</taxon>
        <taxon>Bacillati</taxon>
        <taxon>Actinomycetota</taxon>
        <taxon>Actinomycetes</taxon>
        <taxon>Micrococcales</taxon>
        <taxon>Microbacteriaceae</taxon>
        <taxon>Galbitalea</taxon>
    </lineage>
</organism>
<gene>
    <name evidence="3" type="ORF">G3T37_05805</name>
</gene>
<keyword evidence="2" id="KW-1133">Transmembrane helix</keyword>
<evidence type="ECO:0000256" key="1">
    <source>
        <dbReference type="SAM" id="MobiDB-lite"/>
    </source>
</evidence>
<reference evidence="3 4" key="1">
    <citation type="journal article" date="2014" name="Int. J. Syst. Evol. Microbiol.">
        <title>Description of Galbitalea soli gen. nov., sp. nov., and Frondihabitans sucicola sp. nov.</title>
        <authorList>
            <person name="Kim S.J."/>
            <person name="Lim J.M."/>
            <person name="Ahn J.H."/>
            <person name="Weon H.Y."/>
            <person name="Hamada M."/>
            <person name="Suzuki K."/>
            <person name="Ahn T.Y."/>
            <person name="Kwon S.W."/>
        </authorList>
    </citation>
    <scope>NUCLEOTIDE SEQUENCE [LARGE SCALE GENOMIC DNA]</scope>
    <source>
        <strain evidence="3 4">NBRC 108727</strain>
    </source>
</reference>
<dbReference type="EMBL" id="JAAGWZ010000001">
    <property type="protein sequence ID" value="NEM90866.1"/>
    <property type="molecule type" value="Genomic_DNA"/>
</dbReference>
<sequence>MSLALAVDHRTSESRHPSGFAPAITGGVARQRQEANVAVFALVAAVAGLALAVVIYICSVCNARSFSACLRAVQRFWIGGC</sequence>
<comment type="caution">
    <text evidence="3">The sequence shown here is derived from an EMBL/GenBank/DDBJ whole genome shotgun (WGS) entry which is preliminary data.</text>
</comment>
<keyword evidence="2" id="KW-0812">Transmembrane</keyword>
<keyword evidence="2" id="KW-0472">Membrane</keyword>
<evidence type="ECO:0000313" key="4">
    <source>
        <dbReference type="Proteomes" id="UP000479756"/>
    </source>
</evidence>
<protein>
    <submittedName>
        <fullName evidence="3">Uncharacterized protein</fullName>
    </submittedName>
</protein>
<accession>A0A7C9PMJ1</accession>